<accession>A0A4Q9MK02</accession>
<name>A0A4Q9MK02_9APHY</name>
<reference evidence="1" key="1">
    <citation type="submission" date="2019-01" db="EMBL/GenBank/DDBJ databases">
        <title>Draft genome sequences of three monokaryotic isolates of the white-rot basidiomycete fungus Dichomitus squalens.</title>
        <authorList>
            <consortium name="DOE Joint Genome Institute"/>
            <person name="Lopez S.C."/>
            <person name="Andreopoulos B."/>
            <person name="Pangilinan J."/>
            <person name="Lipzen A."/>
            <person name="Riley R."/>
            <person name="Ahrendt S."/>
            <person name="Ng V."/>
            <person name="Barry K."/>
            <person name="Daum C."/>
            <person name="Grigoriev I.V."/>
            <person name="Hilden K.S."/>
            <person name="Makela M.R."/>
            <person name="de Vries R.P."/>
        </authorList>
    </citation>
    <scope>NUCLEOTIDE SEQUENCE [LARGE SCALE GENOMIC DNA]</scope>
    <source>
        <strain evidence="1">OM18370.1</strain>
    </source>
</reference>
<proteinExistence type="predicted"/>
<dbReference type="AlphaFoldDB" id="A0A4Q9MK02"/>
<dbReference type="Proteomes" id="UP000292957">
    <property type="component" value="Unassembled WGS sequence"/>
</dbReference>
<sequence length="134" mass="15035">MAFSLCSNTRRTLRRRRMEIPMRHRGHKGASSLLSFPPYLSFPHIPASASRGPSYCLCTHIQIVPAPTSDKKFELLCVSLIGFIDVYDICALTWGRHCSCRARSCTPILQAESFSSKLPSLHHLARFPPSLHSP</sequence>
<protein>
    <submittedName>
        <fullName evidence="1">Uncharacterized protein</fullName>
    </submittedName>
</protein>
<gene>
    <name evidence="1" type="ORF">BD311DRAFT_454962</name>
</gene>
<dbReference type="EMBL" id="ML143448">
    <property type="protein sequence ID" value="TBU26286.1"/>
    <property type="molecule type" value="Genomic_DNA"/>
</dbReference>
<evidence type="ECO:0000313" key="1">
    <source>
        <dbReference type="EMBL" id="TBU26286.1"/>
    </source>
</evidence>
<organism evidence="1">
    <name type="scientific">Dichomitus squalens</name>
    <dbReference type="NCBI Taxonomy" id="114155"/>
    <lineage>
        <taxon>Eukaryota</taxon>
        <taxon>Fungi</taxon>
        <taxon>Dikarya</taxon>
        <taxon>Basidiomycota</taxon>
        <taxon>Agaricomycotina</taxon>
        <taxon>Agaricomycetes</taxon>
        <taxon>Polyporales</taxon>
        <taxon>Polyporaceae</taxon>
        <taxon>Dichomitus</taxon>
    </lineage>
</organism>